<keyword evidence="19" id="KW-1185">Reference proteome</keyword>
<gene>
    <name evidence="9" type="primary">hemA</name>
    <name evidence="18" type="ORF">F945_00825</name>
</gene>
<dbReference type="SUPFAM" id="SSF69742">
    <property type="entry name" value="Glutamyl tRNA-reductase catalytic, N-terminal domain"/>
    <property type="match status" value="1"/>
</dbReference>
<evidence type="ECO:0000256" key="6">
    <source>
        <dbReference type="ARBA" id="ARBA00023244"/>
    </source>
</evidence>
<dbReference type="RefSeq" id="WP_016655253.1">
    <property type="nucleotide sequence ID" value="NZ_KE340351.1"/>
</dbReference>
<dbReference type="CDD" id="cd05213">
    <property type="entry name" value="NAD_bind_Glutamyl_tRNA_reduct"/>
    <property type="match status" value="1"/>
</dbReference>
<feature type="active site" description="Nucleophile" evidence="9 10">
    <location>
        <position position="50"/>
    </location>
</feature>
<dbReference type="EMBL" id="ATGI01000006">
    <property type="protein sequence ID" value="EPF79935.1"/>
    <property type="molecule type" value="Genomic_DNA"/>
</dbReference>
<dbReference type="eggNOG" id="COG0373">
    <property type="taxonomic scope" value="Bacteria"/>
</dbReference>
<evidence type="ECO:0000256" key="7">
    <source>
        <dbReference type="ARBA" id="ARBA00047464"/>
    </source>
</evidence>
<dbReference type="InterPro" id="IPR036291">
    <property type="entry name" value="NAD(P)-bd_dom_sf"/>
</dbReference>
<comment type="miscellaneous">
    <text evidence="9">During catalysis, the active site Cys acts as a nucleophile attacking the alpha-carbonyl group of tRNA-bound glutamate with the formation of a thioester intermediate between enzyme and glutamate, and the concomitant release of tRNA(Glu). The thioester intermediate is finally reduced by direct hydride transfer from NADPH, to form the product GSA.</text>
</comment>
<dbReference type="FunFam" id="3.40.50.720:FF:000031">
    <property type="entry name" value="Glutamyl-tRNA reductase"/>
    <property type="match status" value="1"/>
</dbReference>
<evidence type="ECO:0000259" key="15">
    <source>
        <dbReference type="Pfam" id="PF00745"/>
    </source>
</evidence>
<dbReference type="InterPro" id="IPR000343">
    <property type="entry name" value="4pyrrol_synth_GluRdtase"/>
</dbReference>
<dbReference type="InterPro" id="IPR018214">
    <property type="entry name" value="GluRdtase_CS"/>
</dbReference>
<dbReference type="PANTHER" id="PTHR43013">
    <property type="entry name" value="GLUTAMYL-TRNA REDUCTASE"/>
    <property type="match status" value="1"/>
</dbReference>
<evidence type="ECO:0000256" key="3">
    <source>
        <dbReference type="ARBA" id="ARBA00012970"/>
    </source>
</evidence>
<evidence type="ECO:0000259" key="17">
    <source>
        <dbReference type="Pfam" id="PF05201"/>
    </source>
</evidence>
<comment type="domain">
    <text evidence="9">Possesses an unusual extended V-shaped dimeric structure with each monomer consisting of three distinct domains arranged along a curved 'spinal' alpha-helix. The N-terminal catalytic domain specifically recognizes the glutamate moiety of the substrate. The second domain is the NADPH-binding domain, and the third C-terminal domain is responsible for dimerization.</text>
</comment>
<proteinExistence type="inferred from homology"/>
<dbReference type="Pfam" id="PF05201">
    <property type="entry name" value="GlutR_N"/>
    <property type="match status" value="1"/>
</dbReference>
<comment type="similarity">
    <text evidence="2 9 14">Belongs to the glutamyl-tRNA reductase family.</text>
</comment>
<dbReference type="Gene3D" id="3.40.50.720">
    <property type="entry name" value="NAD(P)-binding Rossmann-like Domain"/>
    <property type="match status" value="1"/>
</dbReference>
<dbReference type="STRING" id="632955.GCA_000829675_01929"/>
<dbReference type="InterPro" id="IPR015895">
    <property type="entry name" value="4pyrrol_synth_GluRdtase_N"/>
</dbReference>
<feature type="domain" description="Glutamyl-tRNA reductase N-terminal" evidence="17">
    <location>
        <begin position="6"/>
        <end position="152"/>
    </location>
</feature>
<dbReference type="GO" id="GO:0050661">
    <property type="term" value="F:NADP binding"/>
    <property type="evidence" value="ECO:0007669"/>
    <property type="project" value="InterPro"/>
</dbReference>
<keyword evidence="4 9" id="KW-0521">NADP</keyword>
<evidence type="ECO:0000256" key="8">
    <source>
        <dbReference type="ARBA" id="ARBA00068659"/>
    </source>
</evidence>
<evidence type="ECO:0000256" key="1">
    <source>
        <dbReference type="ARBA" id="ARBA00005059"/>
    </source>
</evidence>
<comment type="pathway">
    <text evidence="1 9 14">Porphyrin-containing compound metabolism; protoporphyrin-IX biosynthesis; 5-aminolevulinate from L-glutamyl-tRNA(Glu): step 1/2.</text>
</comment>
<dbReference type="Gene3D" id="3.30.460.30">
    <property type="entry name" value="Glutamyl-tRNA reductase, N-terminal domain"/>
    <property type="match status" value="1"/>
</dbReference>
<dbReference type="Pfam" id="PF00745">
    <property type="entry name" value="GlutR_dimer"/>
    <property type="match status" value="1"/>
</dbReference>
<dbReference type="InterPro" id="IPR036343">
    <property type="entry name" value="GluRdtase_N_sf"/>
</dbReference>
<sequence>MSFFALGVNHQTASVELRERVAFNPERLNQLLSQQSHHHELHDMVVVSTCNRTEIYAMADHADILLNWLAESNQIEVKQLSNHVYCYENTEAVSHLMRVSSGLDSLMLGEPQILGQVKTALSCAKDVGVVSQQLNQIFEYAFYAAKRVRSETAVGSHAVSMGYAVAQLALQVFSEASTLTVMVVAAGEMNSLVAKHLAEMGVAKILICNRGRERAEKLAQEIAHRVSVEIIPFDQLAQNLHRADVISSCTGSLHQVIAFSDVKAALKKRRYEQMLMVDLAVPRDIDSKIESLDGVYLYGVDDLQSVIDENLAQRRQAAVEAEVMVNQLVSKLVIQQKVDAAADLICHYREQAEMLEQQELKHALESLKSDADPEQVLQAFAHRLTQKLLHPTSILLRQAAQHEDPSHMEWLRESLPEILENRRKSKLDQENGK</sequence>
<keyword evidence="5 9" id="KW-0560">Oxidoreductase</keyword>
<dbReference type="PROSITE" id="PS00747">
    <property type="entry name" value="GLUTR"/>
    <property type="match status" value="1"/>
</dbReference>
<evidence type="ECO:0000256" key="9">
    <source>
        <dbReference type="HAMAP-Rule" id="MF_00087"/>
    </source>
</evidence>
<keyword evidence="6 9" id="KW-0627">Porphyrin biosynthesis</keyword>
<evidence type="ECO:0000256" key="14">
    <source>
        <dbReference type="RuleBase" id="RU000584"/>
    </source>
</evidence>
<evidence type="ECO:0000256" key="11">
    <source>
        <dbReference type="PIRSR" id="PIRSR000445-2"/>
    </source>
</evidence>
<dbReference type="HOGENOM" id="CLU_035113_2_2_6"/>
<dbReference type="InterPro" id="IPR006151">
    <property type="entry name" value="Shikm_DH/Glu-tRNA_Rdtase"/>
</dbReference>
<dbReference type="SUPFAM" id="SSF51735">
    <property type="entry name" value="NAD(P)-binding Rossmann-fold domains"/>
    <property type="match status" value="1"/>
</dbReference>
<evidence type="ECO:0000256" key="4">
    <source>
        <dbReference type="ARBA" id="ARBA00022857"/>
    </source>
</evidence>
<evidence type="ECO:0000313" key="18">
    <source>
        <dbReference type="EMBL" id="EPF79935.1"/>
    </source>
</evidence>
<evidence type="ECO:0000259" key="16">
    <source>
        <dbReference type="Pfam" id="PF01488"/>
    </source>
</evidence>
<dbReference type="GO" id="GO:0008883">
    <property type="term" value="F:glutamyl-tRNA reductase activity"/>
    <property type="evidence" value="ECO:0007669"/>
    <property type="project" value="UniProtKB-UniRule"/>
</dbReference>
<feature type="binding site" evidence="9 11">
    <location>
        <position position="116"/>
    </location>
    <ligand>
        <name>substrate</name>
    </ligand>
</feature>
<dbReference type="PATRIC" id="fig|421052.3.peg.817"/>
<evidence type="ECO:0000313" key="19">
    <source>
        <dbReference type="Proteomes" id="UP000014568"/>
    </source>
</evidence>
<dbReference type="PIRSF" id="PIRSF000445">
    <property type="entry name" value="4pyrrol_synth_GluRdtase"/>
    <property type="match status" value="1"/>
</dbReference>
<evidence type="ECO:0000256" key="10">
    <source>
        <dbReference type="PIRSR" id="PIRSR000445-1"/>
    </source>
</evidence>
<protein>
    <recommendedName>
        <fullName evidence="8 9">Glutamyl-tRNA reductase</fullName>
        <shortName evidence="9">GluTR</shortName>
        <ecNumber evidence="3 9">1.2.1.70</ecNumber>
    </recommendedName>
</protein>
<comment type="caution">
    <text evidence="18">The sequence shown here is derived from an EMBL/GenBank/DDBJ whole genome shotgun (WGS) entry which is preliminary data.</text>
</comment>
<dbReference type="NCBIfam" id="TIGR01035">
    <property type="entry name" value="hemA"/>
    <property type="match status" value="1"/>
</dbReference>
<dbReference type="InterPro" id="IPR036453">
    <property type="entry name" value="GluRdtase_dimer_dom_sf"/>
</dbReference>
<evidence type="ECO:0000256" key="13">
    <source>
        <dbReference type="PIRSR" id="PIRSR000445-4"/>
    </source>
</evidence>
<feature type="binding site" evidence="9 11">
    <location>
        <begin position="49"/>
        <end position="52"/>
    </location>
    <ligand>
        <name>substrate</name>
    </ligand>
</feature>
<dbReference type="UniPathway" id="UPA00251">
    <property type="reaction ID" value="UER00316"/>
</dbReference>
<organism evidence="18 19">
    <name type="scientific">Acinetobacter rudis CIP 110305</name>
    <dbReference type="NCBI Taxonomy" id="421052"/>
    <lineage>
        <taxon>Bacteria</taxon>
        <taxon>Pseudomonadati</taxon>
        <taxon>Pseudomonadota</taxon>
        <taxon>Gammaproteobacteria</taxon>
        <taxon>Moraxellales</taxon>
        <taxon>Moraxellaceae</taxon>
        <taxon>Acinetobacter</taxon>
    </lineage>
</organism>
<name>S3NIQ0_9GAMM</name>
<comment type="catalytic activity">
    <reaction evidence="7 9 14">
        <text>(S)-4-amino-5-oxopentanoate + tRNA(Glu) + NADP(+) = L-glutamyl-tRNA(Glu) + NADPH + H(+)</text>
        <dbReference type="Rhea" id="RHEA:12344"/>
        <dbReference type="Rhea" id="RHEA-COMP:9663"/>
        <dbReference type="Rhea" id="RHEA-COMP:9680"/>
        <dbReference type="ChEBI" id="CHEBI:15378"/>
        <dbReference type="ChEBI" id="CHEBI:57501"/>
        <dbReference type="ChEBI" id="CHEBI:57783"/>
        <dbReference type="ChEBI" id="CHEBI:58349"/>
        <dbReference type="ChEBI" id="CHEBI:78442"/>
        <dbReference type="ChEBI" id="CHEBI:78520"/>
        <dbReference type="EC" id="1.2.1.70"/>
    </reaction>
</comment>
<dbReference type="OrthoDB" id="110209at2"/>
<dbReference type="PANTHER" id="PTHR43013:SF1">
    <property type="entry name" value="GLUTAMYL-TRNA REDUCTASE"/>
    <property type="match status" value="1"/>
</dbReference>
<dbReference type="FunFam" id="3.30.460.30:FF:000001">
    <property type="entry name" value="Glutamyl-tRNA reductase"/>
    <property type="match status" value="1"/>
</dbReference>
<dbReference type="Proteomes" id="UP000014568">
    <property type="component" value="Unassembled WGS sequence"/>
</dbReference>
<feature type="domain" description="Quinate/shikimate 5-dehydrogenase/glutamyl-tRNA reductase" evidence="16">
    <location>
        <begin position="167"/>
        <end position="306"/>
    </location>
</feature>
<accession>S3NIQ0</accession>
<dbReference type="Pfam" id="PF01488">
    <property type="entry name" value="Shikimate_DH"/>
    <property type="match status" value="1"/>
</dbReference>
<feature type="domain" description="Tetrapyrrole biosynthesis glutamyl-tRNA reductase dimerisation" evidence="15">
    <location>
        <begin position="320"/>
        <end position="413"/>
    </location>
</feature>
<dbReference type="InterPro" id="IPR015896">
    <property type="entry name" value="4pyrrol_synth_GluRdtase_dimer"/>
</dbReference>
<reference evidence="18 19" key="1">
    <citation type="submission" date="2013-06" db="EMBL/GenBank/DDBJ databases">
        <title>The Genome Sequence of Acinetobacter rudis CIP 110305.</title>
        <authorList>
            <consortium name="The Broad Institute Genome Sequencing Platform"/>
            <consortium name="The Broad Institute Genome Sequencing Center for Infectious Disease"/>
            <person name="Cerqueira G."/>
            <person name="Feldgarden M."/>
            <person name="Courvalin P."/>
            <person name="Perichon B."/>
            <person name="Grillot-Courvalin C."/>
            <person name="Clermont D."/>
            <person name="Rocha E."/>
            <person name="Yoon E.-J."/>
            <person name="Nemec A."/>
            <person name="Young S.K."/>
            <person name="Zeng Q."/>
            <person name="Gargeya S."/>
            <person name="Fitzgerald M."/>
            <person name="Abouelleil A."/>
            <person name="Alvarado L."/>
            <person name="Berlin A.M."/>
            <person name="Chapman S.B."/>
            <person name="Dewar J."/>
            <person name="Goldberg J."/>
            <person name="Griggs A."/>
            <person name="Gujja S."/>
            <person name="Hansen M."/>
            <person name="Howarth C."/>
            <person name="Imamovic A."/>
            <person name="Larimer J."/>
            <person name="McCowan C."/>
            <person name="Murphy C."/>
            <person name="Pearson M."/>
            <person name="Priest M."/>
            <person name="Roberts A."/>
            <person name="Saif S."/>
            <person name="Shea T."/>
            <person name="Sykes S."/>
            <person name="Wortman J."/>
            <person name="Nusbaum C."/>
            <person name="Birren B."/>
        </authorList>
    </citation>
    <scope>NUCLEOTIDE SEQUENCE [LARGE SCALE GENOMIC DNA]</scope>
    <source>
        <strain evidence="18 19">CIP 110305</strain>
    </source>
</reference>
<dbReference type="SUPFAM" id="SSF69075">
    <property type="entry name" value="Glutamyl tRNA-reductase dimerization domain"/>
    <property type="match status" value="1"/>
</dbReference>
<feature type="site" description="Important for activity" evidence="9 13">
    <location>
        <position position="95"/>
    </location>
</feature>
<comment type="function">
    <text evidence="9">Catalyzes the NADPH-dependent reduction of glutamyl-tRNA(Glu) to glutamate 1-semialdehyde (GSA).</text>
</comment>
<dbReference type="GO" id="GO:0019353">
    <property type="term" value="P:protoporphyrinogen IX biosynthetic process from glutamate"/>
    <property type="evidence" value="ECO:0007669"/>
    <property type="project" value="TreeGrafter"/>
</dbReference>
<evidence type="ECO:0000256" key="5">
    <source>
        <dbReference type="ARBA" id="ARBA00023002"/>
    </source>
</evidence>
<comment type="subunit">
    <text evidence="9">Homodimer.</text>
</comment>
<evidence type="ECO:0000256" key="12">
    <source>
        <dbReference type="PIRSR" id="PIRSR000445-3"/>
    </source>
</evidence>
<evidence type="ECO:0000256" key="2">
    <source>
        <dbReference type="ARBA" id="ARBA00005916"/>
    </source>
</evidence>
<dbReference type="AlphaFoldDB" id="S3NIQ0"/>
<feature type="binding site" evidence="9 12">
    <location>
        <begin position="185"/>
        <end position="190"/>
    </location>
    <ligand>
        <name>NADP(+)</name>
        <dbReference type="ChEBI" id="CHEBI:58349"/>
    </ligand>
</feature>
<dbReference type="HAMAP" id="MF_00087">
    <property type="entry name" value="Glu_tRNA_reductase"/>
    <property type="match status" value="1"/>
</dbReference>
<feature type="binding site" evidence="9 11">
    <location>
        <position position="105"/>
    </location>
    <ligand>
        <name>substrate</name>
    </ligand>
</feature>
<dbReference type="EC" id="1.2.1.70" evidence="3 9"/>
<feature type="binding site" evidence="9 11">
    <location>
        <begin position="110"/>
        <end position="112"/>
    </location>
    <ligand>
        <name>substrate</name>
    </ligand>
</feature>